<evidence type="ECO:0000313" key="3">
    <source>
        <dbReference type="Proteomes" id="UP000507470"/>
    </source>
</evidence>
<feature type="transmembrane region" description="Helical" evidence="1">
    <location>
        <begin position="278"/>
        <end position="307"/>
    </location>
</feature>
<reference evidence="2 3" key="1">
    <citation type="submission" date="2020-06" db="EMBL/GenBank/DDBJ databases">
        <authorList>
            <person name="Li R."/>
            <person name="Bekaert M."/>
        </authorList>
    </citation>
    <scope>NUCLEOTIDE SEQUENCE [LARGE SCALE GENOMIC DNA]</scope>
    <source>
        <strain evidence="3">wild</strain>
    </source>
</reference>
<accession>A0A6J8ARY1</accession>
<feature type="transmembrane region" description="Helical" evidence="1">
    <location>
        <begin position="246"/>
        <end position="266"/>
    </location>
</feature>
<organism evidence="2 3">
    <name type="scientific">Mytilus coruscus</name>
    <name type="common">Sea mussel</name>
    <dbReference type="NCBI Taxonomy" id="42192"/>
    <lineage>
        <taxon>Eukaryota</taxon>
        <taxon>Metazoa</taxon>
        <taxon>Spiralia</taxon>
        <taxon>Lophotrochozoa</taxon>
        <taxon>Mollusca</taxon>
        <taxon>Bivalvia</taxon>
        <taxon>Autobranchia</taxon>
        <taxon>Pteriomorphia</taxon>
        <taxon>Mytilida</taxon>
        <taxon>Mytiloidea</taxon>
        <taxon>Mytilidae</taxon>
        <taxon>Mytilinae</taxon>
        <taxon>Mytilus</taxon>
    </lineage>
</organism>
<protein>
    <submittedName>
        <fullName evidence="2">Uncharacterized protein</fullName>
    </submittedName>
</protein>
<gene>
    <name evidence="2" type="ORF">MCOR_10765</name>
</gene>
<keyword evidence="1" id="KW-1133">Transmembrane helix</keyword>
<keyword evidence="1" id="KW-0472">Membrane</keyword>
<dbReference type="Proteomes" id="UP000507470">
    <property type="component" value="Unassembled WGS sequence"/>
</dbReference>
<keyword evidence="3" id="KW-1185">Reference proteome</keyword>
<name>A0A6J8ARY1_MYTCO</name>
<dbReference type="EMBL" id="CACVKT020001865">
    <property type="protein sequence ID" value="CAC5372769.1"/>
    <property type="molecule type" value="Genomic_DNA"/>
</dbReference>
<dbReference type="AlphaFoldDB" id="A0A6J8ARY1"/>
<keyword evidence="1" id="KW-0812">Transmembrane</keyword>
<evidence type="ECO:0000313" key="2">
    <source>
        <dbReference type="EMBL" id="CAC5372769.1"/>
    </source>
</evidence>
<evidence type="ECO:0000256" key="1">
    <source>
        <dbReference type="SAM" id="Phobius"/>
    </source>
</evidence>
<proteinExistence type="predicted"/>
<dbReference type="OrthoDB" id="6110197at2759"/>
<sequence>MIYLPEVLLSNFISNIKDQDHVTDESSPYFILSQSHSLERIKIELGHTIMTTVKKNLFGYSGRLYFLTEEDELISLMDRGDFHITEHTFIMVDLAVEEIFKILPDVTNSLLTCEIQEFVSSQLVSKAVDSARHVVMLEKQIEKQKHEQLKINMEEFASVAKTLGPMVLFLKHVKARNTIRPKDFVAKMETKHTDFVAVNLQNVYEAGLIRDDAALDRSITPKILYELEWDVMNENKKCLPHFVKSWLIVIMFTGIFFNLMYVTFVGGQLSLSQIKAWLLYWLCSVTAYGFVLLPILAMVVGLVFFLLQ</sequence>